<gene>
    <name evidence="6" type="ORF">FC47_GL000778</name>
</gene>
<feature type="domain" description="HTH cro/C1-type" evidence="5">
    <location>
        <begin position="15"/>
        <end position="59"/>
    </location>
</feature>
<keyword evidence="3" id="KW-0804">Transcription</keyword>
<evidence type="ECO:0000256" key="3">
    <source>
        <dbReference type="ARBA" id="ARBA00023163"/>
    </source>
</evidence>
<comment type="caution">
    <text evidence="6">The sequence shown here is derived from an EMBL/GenBank/DDBJ whole genome shotgun (WGS) entry which is preliminary data.</text>
</comment>
<dbReference type="Pfam" id="PF00356">
    <property type="entry name" value="LacI"/>
    <property type="match status" value="1"/>
</dbReference>
<organism evidence="6 7">
    <name type="scientific">Limosilactobacillus mucosae DSM 13345</name>
    <dbReference type="NCBI Taxonomy" id="1423771"/>
    <lineage>
        <taxon>Bacteria</taxon>
        <taxon>Bacillati</taxon>
        <taxon>Bacillota</taxon>
        <taxon>Bacilli</taxon>
        <taxon>Lactobacillales</taxon>
        <taxon>Lactobacillaceae</taxon>
        <taxon>Limosilactobacillus</taxon>
    </lineage>
</organism>
<dbReference type="InterPro" id="IPR028082">
    <property type="entry name" value="Peripla_BP_I"/>
</dbReference>
<protein>
    <submittedName>
        <fullName evidence="6">Uncharacterized protein</fullName>
    </submittedName>
</protein>
<dbReference type="AlphaFoldDB" id="A0A0R1P7F1"/>
<dbReference type="InterPro" id="IPR010982">
    <property type="entry name" value="Lambda_DNA-bd_dom_sf"/>
</dbReference>
<evidence type="ECO:0000259" key="5">
    <source>
        <dbReference type="PROSITE" id="PS50943"/>
    </source>
</evidence>
<dbReference type="PRINTS" id="PR00036">
    <property type="entry name" value="HTHLACI"/>
</dbReference>
<dbReference type="InterPro" id="IPR000843">
    <property type="entry name" value="HTH_LacI"/>
</dbReference>
<proteinExistence type="predicted"/>
<dbReference type="Gene3D" id="3.40.50.2300">
    <property type="match status" value="2"/>
</dbReference>
<dbReference type="EMBL" id="AZEQ01000018">
    <property type="protein sequence ID" value="KRL24571.1"/>
    <property type="molecule type" value="Genomic_DNA"/>
</dbReference>
<dbReference type="PANTHER" id="PTHR30146:SF109">
    <property type="entry name" value="HTH-TYPE TRANSCRIPTIONAL REGULATOR GALS"/>
    <property type="match status" value="1"/>
</dbReference>
<dbReference type="Proteomes" id="UP000050901">
    <property type="component" value="Unassembled WGS sequence"/>
</dbReference>
<dbReference type="InterPro" id="IPR001761">
    <property type="entry name" value="Peripla_BP/Lac1_sug-bd_dom"/>
</dbReference>
<dbReference type="SUPFAM" id="SSF47413">
    <property type="entry name" value="lambda repressor-like DNA-binding domains"/>
    <property type="match status" value="1"/>
</dbReference>
<keyword evidence="2" id="KW-0238">DNA-binding</keyword>
<evidence type="ECO:0000313" key="7">
    <source>
        <dbReference type="Proteomes" id="UP000050901"/>
    </source>
</evidence>
<dbReference type="SMART" id="SM00354">
    <property type="entry name" value="HTH_LACI"/>
    <property type="match status" value="1"/>
</dbReference>
<dbReference type="PATRIC" id="fig|1423771.3.peg.784"/>
<dbReference type="Gene3D" id="1.10.260.40">
    <property type="entry name" value="lambda repressor-like DNA-binding domains"/>
    <property type="match status" value="1"/>
</dbReference>
<evidence type="ECO:0000256" key="2">
    <source>
        <dbReference type="ARBA" id="ARBA00023125"/>
    </source>
</evidence>
<dbReference type="GO" id="GO:0003700">
    <property type="term" value="F:DNA-binding transcription factor activity"/>
    <property type="evidence" value="ECO:0007669"/>
    <property type="project" value="TreeGrafter"/>
</dbReference>
<dbReference type="PROSITE" id="PS50943">
    <property type="entry name" value="HTH_CROC1"/>
    <property type="match status" value="1"/>
</dbReference>
<dbReference type="PANTHER" id="PTHR30146">
    <property type="entry name" value="LACI-RELATED TRANSCRIPTIONAL REPRESSOR"/>
    <property type="match status" value="1"/>
</dbReference>
<keyword evidence="1" id="KW-0805">Transcription regulation</keyword>
<accession>A0A0R1P7F1</accession>
<dbReference type="PROSITE" id="PS50932">
    <property type="entry name" value="HTH_LACI_2"/>
    <property type="match status" value="1"/>
</dbReference>
<dbReference type="CDD" id="cd01392">
    <property type="entry name" value="HTH_LacI"/>
    <property type="match status" value="1"/>
</dbReference>
<dbReference type="SUPFAM" id="SSF53822">
    <property type="entry name" value="Periplasmic binding protein-like I"/>
    <property type="match status" value="1"/>
</dbReference>
<dbReference type="GO" id="GO:0000976">
    <property type="term" value="F:transcription cis-regulatory region binding"/>
    <property type="evidence" value="ECO:0007669"/>
    <property type="project" value="TreeGrafter"/>
</dbReference>
<dbReference type="PROSITE" id="PS00356">
    <property type="entry name" value="HTH_LACI_1"/>
    <property type="match status" value="1"/>
</dbReference>
<sequence>MNFMSIKDASKKRPTIRDVAKVADVSVATVSRFLNGKTQKMSDQTAERIRVAIKKMNYVPNSAAREMARNSSRIIAVLAANIADYFSVEIYRGISSRVEEAGYISVLLNSGSSLTHERQLLHSINQHGFDGLVFQPLTSDTEQVAGELTRDFPVVVVDRDLPRSTWPKVVTDNYEAARSTTEYFADQGFQRVVVLTSTIELASTRIQRFQGISQAASTIETIEIDENNFQPDAVYGALKKALSRPGKCLLFALKERWLLEFLPRLMKEHVIDEARTAVTGFADTALIGSICPYAKVVSQNPFLMGQRAGEILLQMLKGKKNIPEESVIKAQFKH</sequence>
<evidence type="ECO:0000259" key="4">
    <source>
        <dbReference type="PROSITE" id="PS50932"/>
    </source>
</evidence>
<evidence type="ECO:0000256" key="1">
    <source>
        <dbReference type="ARBA" id="ARBA00023015"/>
    </source>
</evidence>
<feature type="domain" description="HTH lacI-type" evidence="4">
    <location>
        <begin position="14"/>
        <end position="69"/>
    </location>
</feature>
<dbReference type="Pfam" id="PF00532">
    <property type="entry name" value="Peripla_BP_1"/>
    <property type="match status" value="1"/>
</dbReference>
<dbReference type="InterPro" id="IPR001387">
    <property type="entry name" value="Cro/C1-type_HTH"/>
</dbReference>
<name>A0A0R1P7F1_LIMMU</name>
<evidence type="ECO:0000313" key="6">
    <source>
        <dbReference type="EMBL" id="KRL24571.1"/>
    </source>
</evidence>
<reference evidence="6 7" key="1">
    <citation type="journal article" date="2015" name="Genome Announc.">
        <title>Expanding the biotechnology potential of lactobacilli through comparative genomics of 213 strains and associated genera.</title>
        <authorList>
            <person name="Sun Z."/>
            <person name="Harris H.M."/>
            <person name="McCann A."/>
            <person name="Guo C."/>
            <person name="Argimon S."/>
            <person name="Zhang W."/>
            <person name="Yang X."/>
            <person name="Jeffery I.B."/>
            <person name="Cooney J.C."/>
            <person name="Kagawa T.F."/>
            <person name="Liu W."/>
            <person name="Song Y."/>
            <person name="Salvetti E."/>
            <person name="Wrobel A."/>
            <person name="Rasinkangas P."/>
            <person name="Parkhill J."/>
            <person name="Rea M.C."/>
            <person name="O'Sullivan O."/>
            <person name="Ritari J."/>
            <person name="Douillard F.P."/>
            <person name="Paul Ross R."/>
            <person name="Yang R."/>
            <person name="Briner A.E."/>
            <person name="Felis G.E."/>
            <person name="de Vos W.M."/>
            <person name="Barrangou R."/>
            <person name="Klaenhammer T.R."/>
            <person name="Caufield P.W."/>
            <person name="Cui Y."/>
            <person name="Zhang H."/>
            <person name="O'Toole P.W."/>
        </authorList>
    </citation>
    <scope>NUCLEOTIDE SEQUENCE [LARGE SCALE GENOMIC DNA]</scope>
    <source>
        <strain evidence="6 7">DSM 13345</strain>
    </source>
</reference>